<dbReference type="CDD" id="cd01650">
    <property type="entry name" value="RT_nLTR_like"/>
    <property type="match status" value="1"/>
</dbReference>
<evidence type="ECO:0000259" key="1">
    <source>
        <dbReference type="Pfam" id="PF00078"/>
    </source>
</evidence>
<organism evidence="2 3">
    <name type="scientific">Opisthorchis viverrini</name>
    <name type="common">Southeast Asian liver fluke</name>
    <dbReference type="NCBI Taxonomy" id="6198"/>
    <lineage>
        <taxon>Eukaryota</taxon>
        <taxon>Metazoa</taxon>
        <taxon>Spiralia</taxon>
        <taxon>Lophotrochozoa</taxon>
        <taxon>Platyhelminthes</taxon>
        <taxon>Trematoda</taxon>
        <taxon>Digenea</taxon>
        <taxon>Opisthorchiida</taxon>
        <taxon>Opisthorchiata</taxon>
        <taxon>Opisthorchiidae</taxon>
        <taxon>Opisthorchis</taxon>
    </lineage>
</organism>
<dbReference type="STRING" id="6198.A0A075AF31"/>
<sequence length="483" mass="55588">MICRSFWYTYVESDHALVRSRFNLRFPGSRKVQKNCMATERLADPDVRRTYKNSLVESLPSAPPSDVNSYWDEIATSLHSARNFACGTIQPGAPKHWISYRTVALLKSQRNIPAGPEQNPVRRAIRRQVKMSSRYDHEVWWTQKVEEMEEAQKAGNTRRLFQLIRATGPRKPPPSAGTHLEPIGEVEPWTANVEPPTASEVYDCICSPKRHRAPGPQDLPYALFKHGGELLSQRLSDLFACIWKKESVPDNLGEPGGSARFQKKGRVGISLTPIVMRLFASVVLRRRSVAHETLTQAQQAGFRPGRGCVDQIFTLRQVLEQRHTYKRLTILIFLDFRGVFELVDRSVLLETLAHQEMHRKFVNIIRFCIFRHPDVCECTEGSLKASGVRQECPLSPFLFDCVIDEIMRRTLEEWRKQRSGQHLTRQRSVKEITKRLGAFGAAHLPGWRSRDPHCTWLEILQDMAANRCQWRSCCFQFLSRLPE</sequence>
<dbReference type="OrthoDB" id="10070415at2759"/>
<keyword evidence="3" id="KW-1185">Reference proteome</keyword>
<feature type="domain" description="Reverse transcriptase" evidence="1">
    <location>
        <begin position="263"/>
        <end position="414"/>
    </location>
</feature>
<protein>
    <recommendedName>
        <fullName evidence="1">Reverse transcriptase domain-containing protein</fullName>
    </recommendedName>
</protein>
<dbReference type="Proteomes" id="UP000054324">
    <property type="component" value="Unassembled WGS sequence"/>
</dbReference>
<dbReference type="InterPro" id="IPR000477">
    <property type="entry name" value="RT_dom"/>
</dbReference>
<name>A0A075AF31_OPIVI</name>
<reference evidence="2 3" key="1">
    <citation type="submission" date="2013-11" db="EMBL/GenBank/DDBJ databases">
        <title>Opisthorchis viverrini - life in the bile duct.</title>
        <authorList>
            <person name="Young N.D."/>
            <person name="Nagarajan N."/>
            <person name="Lin S.J."/>
            <person name="Korhonen P.K."/>
            <person name="Jex A.R."/>
            <person name="Hall R.S."/>
            <person name="Safavi-Hemami H."/>
            <person name="Kaewkong W."/>
            <person name="Bertrand D."/>
            <person name="Gao S."/>
            <person name="Seet Q."/>
            <person name="Wongkham S."/>
            <person name="Teh B.T."/>
            <person name="Wongkham C."/>
            <person name="Intapan P.M."/>
            <person name="Maleewong W."/>
            <person name="Yang X."/>
            <person name="Hu M."/>
            <person name="Wang Z."/>
            <person name="Hofmann A."/>
            <person name="Sternberg P.W."/>
            <person name="Tan P."/>
            <person name="Wang J."/>
            <person name="Gasser R.B."/>
        </authorList>
    </citation>
    <scope>NUCLEOTIDE SEQUENCE [LARGE SCALE GENOMIC DNA]</scope>
</reference>
<dbReference type="KEGG" id="ovi:T265_05637"/>
<accession>A0A075AF31</accession>
<dbReference type="AlphaFoldDB" id="A0A075AF31"/>
<dbReference type="GeneID" id="20319819"/>
<dbReference type="RefSeq" id="XP_009168960.1">
    <property type="nucleotide sequence ID" value="XM_009170696.1"/>
</dbReference>
<evidence type="ECO:0000313" key="2">
    <source>
        <dbReference type="EMBL" id="KER27314.1"/>
    </source>
</evidence>
<proteinExistence type="predicted"/>
<dbReference type="Pfam" id="PF00078">
    <property type="entry name" value="RVT_1"/>
    <property type="match status" value="1"/>
</dbReference>
<evidence type="ECO:0000313" key="3">
    <source>
        <dbReference type="Proteomes" id="UP000054324"/>
    </source>
</evidence>
<gene>
    <name evidence="2" type="ORF">T265_05637</name>
</gene>
<dbReference type="PANTHER" id="PTHR19446">
    <property type="entry name" value="REVERSE TRANSCRIPTASES"/>
    <property type="match status" value="1"/>
</dbReference>
<dbReference type="EMBL" id="KL596726">
    <property type="protein sequence ID" value="KER27314.1"/>
    <property type="molecule type" value="Genomic_DNA"/>
</dbReference>
<dbReference type="CTD" id="20319819"/>